<name>A0A9D0Z9D8_9FIRM</name>
<proteinExistence type="predicted"/>
<accession>A0A9D0Z9D8</accession>
<organism evidence="1 2">
    <name type="scientific">Candidatus Avoscillospira stercorigallinarum</name>
    <dbReference type="NCBI Taxonomy" id="2840708"/>
    <lineage>
        <taxon>Bacteria</taxon>
        <taxon>Bacillati</taxon>
        <taxon>Bacillota</taxon>
        <taxon>Clostridia</taxon>
        <taxon>Eubacteriales</taxon>
        <taxon>Oscillospiraceae</taxon>
        <taxon>Oscillospiraceae incertae sedis</taxon>
        <taxon>Candidatus Avoscillospira</taxon>
    </lineage>
</organism>
<evidence type="ECO:0000313" key="2">
    <source>
        <dbReference type="Proteomes" id="UP000886874"/>
    </source>
</evidence>
<protein>
    <submittedName>
        <fullName evidence="1">Uncharacterized protein</fullName>
    </submittedName>
</protein>
<evidence type="ECO:0000313" key="1">
    <source>
        <dbReference type="EMBL" id="HIQ70335.1"/>
    </source>
</evidence>
<reference evidence="1" key="1">
    <citation type="submission" date="2020-10" db="EMBL/GenBank/DDBJ databases">
        <authorList>
            <person name="Gilroy R."/>
        </authorList>
    </citation>
    <scope>NUCLEOTIDE SEQUENCE</scope>
    <source>
        <strain evidence="1">ChiSjej2B20-13462</strain>
    </source>
</reference>
<dbReference type="Proteomes" id="UP000886874">
    <property type="component" value="Unassembled WGS sequence"/>
</dbReference>
<comment type="caution">
    <text evidence="1">The sequence shown here is derived from an EMBL/GenBank/DDBJ whole genome shotgun (WGS) entry which is preliminary data.</text>
</comment>
<gene>
    <name evidence="1" type="ORF">IAA67_08405</name>
</gene>
<dbReference type="AlphaFoldDB" id="A0A9D0Z9D8"/>
<dbReference type="EMBL" id="DVFN01000120">
    <property type="protein sequence ID" value="HIQ70335.1"/>
    <property type="molecule type" value="Genomic_DNA"/>
</dbReference>
<reference evidence="1" key="2">
    <citation type="journal article" date="2021" name="PeerJ">
        <title>Extensive microbial diversity within the chicken gut microbiome revealed by metagenomics and culture.</title>
        <authorList>
            <person name="Gilroy R."/>
            <person name="Ravi A."/>
            <person name="Getino M."/>
            <person name="Pursley I."/>
            <person name="Horton D.L."/>
            <person name="Alikhan N.F."/>
            <person name="Baker D."/>
            <person name="Gharbi K."/>
            <person name="Hall N."/>
            <person name="Watson M."/>
            <person name="Adriaenssens E.M."/>
            <person name="Foster-Nyarko E."/>
            <person name="Jarju S."/>
            <person name="Secka A."/>
            <person name="Antonio M."/>
            <person name="Oren A."/>
            <person name="Chaudhuri R.R."/>
            <person name="La Ragione R."/>
            <person name="Hildebrand F."/>
            <person name="Pallen M.J."/>
        </authorList>
    </citation>
    <scope>NUCLEOTIDE SEQUENCE</scope>
    <source>
        <strain evidence="1">ChiSjej2B20-13462</strain>
    </source>
</reference>
<sequence>MEFNNWRICIFPKLQTYIILNTSIPIDNPEEVSLCQHIQHRISTPRRAVWDRPYPGPAAAAFRNYHRTTPGTREISLKYPGIQEYTGFRDGMTAS</sequence>